<evidence type="ECO:0000256" key="7">
    <source>
        <dbReference type="ARBA" id="ARBA00023136"/>
    </source>
</evidence>
<feature type="transmembrane region" description="Helical" evidence="8">
    <location>
        <begin position="321"/>
        <end position="341"/>
    </location>
</feature>
<dbReference type="Pfam" id="PF13813">
    <property type="entry name" value="MBOAT_2"/>
    <property type="match status" value="1"/>
</dbReference>
<name>A0ABP9YZB1_9FUNG</name>
<evidence type="ECO:0000256" key="2">
    <source>
        <dbReference type="ARBA" id="ARBA00005179"/>
    </source>
</evidence>
<comment type="similarity">
    <text evidence="3">Belongs to the wax synthase family.</text>
</comment>
<keyword evidence="5 8" id="KW-0812">Transmembrane</keyword>
<evidence type="ECO:0000259" key="9">
    <source>
        <dbReference type="Pfam" id="PF13813"/>
    </source>
</evidence>
<keyword evidence="6 8" id="KW-1133">Transmembrane helix</keyword>
<evidence type="ECO:0000256" key="5">
    <source>
        <dbReference type="ARBA" id="ARBA00022692"/>
    </source>
</evidence>
<sequence>MIDSLSIFLGGENRITLPFLAYPPLFISPAIPLAALIIIPNAKLPTIAKQILSIPLLLALVLIPFGFTNGNRVIDLIAGVLNYNLFLRFLELYWVGPLVQDRAAYATVESLWIDFWGCMRTFPQPAKEDTKDLKKGEVKVYKKDQKFYHIILKLLGSIMVTDIVGSYMNTFTGTELAQIYVDRPAFFLVVFFFATIILNSAFNSLGYSIQLFYCLAFEGGSYSSEQWRPLMINPVISSSLDNLWSYRWHQLFKSTWLAFPFRPVRILTDRLLTKKVKNSKSISFIMASIAVFVASALMHEFVIAANMGWPIYSRFYMGEQVIFFVGHGLGAMVENVIKMSVVKKLPKSFTESVWCRILQHIWVIAFGYLSFIYIMKGFMTWGFHHDTPLTFTRPWFNELIRSNPALLSYVGGNVPF</sequence>
<organism evidence="10 11">
    <name type="scientific">Mucor flavus</name>
    <dbReference type="NCBI Taxonomy" id="439312"/>
    <lineage>
        <taxon>Eukaryota</taxon>
        <taxon>Fungi</taxon>
        <taxon>Fungi incertae sedis</taxon>
        <taxon>Mucoromycota</taxon>
        <taxon>Mucoromycotina</taxon>
        <taxon>Mucoromycetes</taxon>
        <taxon>Mucorales</taxon>
        <taxon>Mucorineae</taxon>
        <taxon>Mucoraceae</taxon>
        <taxon>Mucor</taxon>
    </lineage>
</organism>
<dbReference type="InterPro" id="IPR032805">
    <property type="entry name" value="Wax_synthase_dom"/>
</dbReference>
<keyword evidence="7 8" id="KW-0472">Membrane</keyword>
<evidence type="ECO:0000256" key="8">
    <source>
        <dbReference type="SAM" id="Phobius"/>
    </source>
</evidence>
<evidence type="ECO:0000313" key="10">
    <source>
        <dbReference type="EMBL" id="GAA5812204.1"/>
    </source>
</evidence>
<evidence type="ECO:0000256" key="3">
    <source>
        <dbReference type="ARBA" id="ARBA00007282"/>
    </source>
</evidence>
<comment type="pathway">
    <text evidence="2">Secondary metabolite biosynthesis.</text>
</comment>
<feature type="transmembrane region" description="Helical" evidence="8">
    <location>
        <begin position="147"/>
        <end position="165"/>
    </location>
</feature>
<evidence type="ECO:0000313" key="11">
    <source>
        <dbReference type="Proteomes" id="UP001473302"/>
    </source>
</evidence>
<proteinExistence type="inferred from homology"/>
<reference evidence="10 11" key="1">
    <citation type="submission" date="2024-04" db="EMBL/GenBank/DDBJ databases">
        <title>genome sequences of Mucor flavus KT1a and Helicostylum pulchrum KT1b strains isolated from the surface of a dry-aged beef.</title>
        <authorList>
            <person name="Toyotome T."/>
            <person name="Hosono M."/>
            <person name="Torimaru M."/>
            <person name="Fukuda K."/>
            <person name="Mikami N."/>
        </authorList>
    </citation>
    <scope>NUCLEOTIDE SEQUENCE [LARGE SCALE GENOMIC DNA]</scope>
    <source>
        <strain evidence="10 11">KT1a</strain>
    </source>
</reference>
<protein>
    <recommendedName>
        <fullName evidence="9">Wax synthase domain-containing protein</fullName>
    </recommendedName>
</protein>
<comment type="caution">
    <text evidence="10">The sequence shown here is derived from an EMBL/GenBank/DDBJ whole genome shotgun (WGS) entry which is preliminary data.</text>
</comment>
<evidence type="ECO:0000256" key="6">
    <source>
        <dbReference type="ARBA" id="ARBA00022989"/>
    </source>
</evidence>
<feature type="transmembrane region" description="Helical" evidence="8">
    <location>
        <begin position="185"/>
        <end position="202"/>
    </location>
</feature>
<evidence type="ECO:0000256" key="1">
    <source>
        <dbReference type="ARBA" id="ARBA00004141"/>
    </source>
</evidence>
<gene>
    <name evidence="10" type="ORF">MFLAVUS_005654</name>
</gene>
<feature type="transmembrane region" description="Helical" evidence="8">
    <location>
        <begin position="51"/>
        <end position="67"/>
    </location>
</feature>
<dbReference type="Proteomes" id="UP001473302">
    <property type="component" value="Unassembled WGS sequence"/>
</dbReference>
<feature type="domain" description="Wax synthase" evidence="9">
    <location>
        <begin position="227"/>
        <end position="307"/>
    </location>
</feature>
<feature type="transmembrane region" description="Helical" evidence="8">
    <location>
        <begin position="73"/>
        <end position="95"/>
    </location>
</feature>
<dbReference type="PANTHER" id="PTHR31595">
    <property type="entry name" value="LONG-CHAIN-ALCOHOL O-FATTY-ACYLTRANSFERASE 3-RELATED"/>
    <property type="match status" value="1"/>
</dbReference>
<feature type="transmembrane region" description="Helical" evidence="8">
    <location>
        <begin position="284"/>
        <end position="309"/>
    </location>
</feature>
<feature type="transmembrane region" description="Helical" evidence="8">
    <location>
        <begin position="20"/>
        <end position="39"/>
    </location>
</feature>
<comment type="subcellular location">
    <subcellularLocation>
        <location evidence="1">Membrane</location>
        <topology evidence="1">Multi-pass membrane protein</topology>
    </subcellularLocation>
</comment>
<dbReference type="PANTHER" id="PTHR31595:SF57">
    <property type="entry name" value="OS04G0481900 PROTEIN"/>
    <property type="match status" value="1"/>
</dbReference>
<dbReference type="EMBL" id="BAABUK010000012">
    <property type="protein sequence ID" value="GAA5812204.1"/>
    <property type="molecule type" value="Genomic_DNA"/>
</dbReference>
<accession>A0ABP9YZB1</accession>
<keyword evidence="4" id="KW-0808">Transferase</keyword>
<dbReference type="InterPro" id="IPR044851">
    <property type="entry name" value="Wax_synthase"/>
</dbReference>
<evidence type="ECO:0000256" key="4">
    <source>
        <dbReference type="ARBA" id="ARBA00022679"/>
    </source>
</evidence>
<keyword evidence="11" id="KW-1185">Reference proteome</keyword>
<feature type="transmembrane region" description="Helical" evidence="8">
    <location>
        <begin position="353"/>
        <end position="375"/>
    </location>
</feature>